<evidence type="ECO:0000313" key="6">
    <source>
        <dbReference type="Proteomes" id="UP001285441"/>
    </source>
</evidence>
<feature type="signal peptide" evidence="3">
    <location>
        <begin position="1"/>
        <end position="23"/>
    </location>
</feature>
<keyword evidence="2 3" id="KW-0378">Hydrolase</keyword>
<dbReference type="Pfam" id="PF00135">
    <property type="entry name" value="COesterase"/>
    <property type="match status" value="1"/>
</dbReference>
<organism evidence="5 6">
    <name type="scientific">Podospora didyma</name>
    <dbReference type="NCBI Taxonomy" id="330526"/>
    <lineage>
        <taxon>Eukaryota</taxon>
        <taxon>Fungi</taxon>
        <taxon>Dikarya</taxon>
        <taxon>Ascomycota</taxon>
        <taxon>Pezizomycotina</taxon>
        <taxon>Sordariomycetes</taxon>
        <taxon>Sordariomycetidae</taxon>
        <taxon>Sordariales</taxon>
        <taxon>Podosporaceae</taxon>
        <taxon>Podospora</taxon>
    </lineage>
</organism>
<reference evidence="5" key="2">
    <citation type="submission" date="2023-06" db="EMBL/GenBank/DDBJ databases">
        <authorList>
            <consortium name="Lawrence Berkeley National Laboratory"/>
            <person name="Haridas S."/>
            <person name="Hensen N."/>
            <person name="Bonometti L."/>
            <person name="Westerberg I."/>
            <person name="Brannstrom I.O."/>
            <person name="Guillou S."/>
            <person name="Cros-Aarteil S."/>
            <person name="Calhoun S."/>
            <person name="Kuo A."/>
            <person name="Mondo S."/>
            <person name="Pangilinan J."/>
            <person name="Riley R."/>
            <person name="LaButti K."/>
            <person name="Andreopoulos B."/>
            <person name="Lipzen A."/>
            <person name="Chen C."/>
            <person name="Yanf M."/>
            <person name="Daum C."/>
            <person name="Ng V."/>
            <person name="Clum A."/>
            <person name="Steindorff A."/>
            <person name="Ohm R."/>
            <person name="Martin F."/>
            <person name="Silar P."/>
            <person name="Natvig D."/>
            <person name="Lalanne C."/>
            <person name="Gautier V."/>
            <person name="Ament-velasquez S.L."/>
            <person name="Kruys A."/>
            <person name="Hutchinson M.I."/>
            <person name="Powell A.J."/>
            <person name="Barry K."/>
            <person name="Miller A.N."/>
            <person name="Grigoriev I.V."/>
            <person name="Debuchy R."/>
            <person name="Gladieux P."/>
            <person name="Thoren M.H."/>
            <person name="Johannesson H."/>
        </authorList>
    </citation>
    <scope>NUCLEOTIDE SEQUENCE</scope>
    <source>
        <strain evidence="5">CBS 232.78</strain>
    </source>
</reference>
<dbReference type="InterPro" id="IPR050309">
    <property type="entry name" value="Type-B_Carboxylest/Lipase"/>
</dbReference>
<evidence type="ECO:0000256" key="2">
    <source>
        <dbReference type="ARBA" id="ARBA00022801"/>
    </source>
</evidence>
<name>A0AAE0P4I9_9PEZI</name>
<dbReference type="PROSITE" id="PS00122">
    <property type="entry name" value="CARBOXYLESTERASE_B_1"/>
    <property type="match status" value="1"/>
</dbReference>
<proteinExistence type="inferred from homology"/>
<evidence type="ECO:0000256" key="1">
    <source>
        <dbReference type="ARBA" id="ARBA00005964"/>
    </source>
</evidence>
<reference evidence="5" key="1">
    <citation type="journal article" date="2023" name="Mol. Phylogenet. Evol.">
        <title>Genome-scale phylogeny and comparative genomics of the fungal order Sordariales.</title>
        <authorList>
            <person name="Hensen N."/>
            <person name="Bonometti L."/>
            <person name="Westerberg I."/>
            <person name="Brannstrom I.O."/>
            <person name="Guillou S."/>
            <person name="Cros-Aarteil S."/>
            <person name="Calhoun S."/>
            <person name="Haridas S."/>
            <person name="Kuo A."/>
            <person name="Mondo S."/>
            <person name="Pangilinan J."/>
            <person name="Riley R."/>
            <person name="LaButti K."/>
            <person name="Andreopoulos B."/>
            <person name="Lipzen A."/>
            <person name="Chen C."/>
            <person name="Yan M."/>
            <person name="Daum C."/>
            <person name="Ng V."/>
            <person name="Clum A."/>
            <person name="Steindorff A."/>
            <person name="Ohm R.A."/>
            <person name="Martin F."/>
            <person name="Silar P."/>
            <person name="Natvig D.O."/>
            <person name="Lalanne C."/>
            <person name="Gautier V."/>
            <person name="Ament-Velasquez S.L."/>
            <person name="Kruys A."/>
            <person name="Hutchinson M.I."/>
            <person name="Powell A.J."/>
            <person name="Barry K."/>
            <person name="Miller A.N."/>
            <person name="Grigoriev I.V."/>
            <person name="Debuchy R."/>
            <person name="Gladieux P."/>
            <person name="Hiltunen Thoren M."/>
            <person name="Johannesson H."/>
        </authorList>
    </citation>
    <scope>NUCLEOTIDE SEQUENCE</scope>
    <source>
        <strain evidence="5">CBS 232.78</strain>
    </source>
</reference>
<dbReference type="InterPro" id="IPR029058">
    <property type="entry name" value="AB_hydrolase_fold"/>
</dbReference>
<dbReference type="Gene3D" id="3.40.50.1820">
    <property type="entry name" value="alpha/beta hydrolase"/>
    <property type="match status" value="1"/>
</dbReference>
<feature type="chain" id="PRO_5041782947" description="Carboxylic ester hydrolase" evidence="3">
    <location>
        <begin position="24"/>
        <end position="552"/>
    </location>
</feature>
<feature type="domain" description="Carboxylesterase type B" evidence="4">
    <location>
        <begin position="40"/>
        <end position="380"/>
    </location>
</feature>
<keyword evidence="6" id="KW-1185">Reference proteome</keyword>
<protein>
    <recommendedName>
        <fullName evidence="3">Carboxylic ester hydrolase</fullName>
        <ecNumber evidence="3">3.1.1.-</ecNumber>
    </recommendedName>
</protein>
<dbReference type="EMBL" id="JAULSW010000001">
    <property type="protein sequence ID" value="KAK3392850.1"/>
    <property type="molecule type" value="Genomic_DNA"/>
</dbReference>
<dbReference type="SUPFAM" id="SSF53474">
    <property type="entry name" value="alpha/beta-Hydrolases"/>
    <property type="match status" value="1"/>
</dbReference>
<dbReference type="Proteomes" id="UP001285441">
    <property type="component" value="Unassembled WGS sequence"/>
</dbReference>
<evidence type="ECO:0000313" key="5">
    <source>
        <dbReference type="EMBL" id="KAK3392850.1"/>
    </source>
</evidence>
<keyword evidence="3" id="KW-0732">Signal</keyword>
<comment type="caution">
    <text evidence="5">The sequence shown here is derived from an EMBL/GenBank/DDBJ whole genome shotgun (WGS) entry which is preliminary data.</text>
</comment>
<dbReference type="AlphaFoldDB" id="A0AAE0P4I9"/>
<gene>
    <name evidence="5" type="ORF">B0H63DRAFT_504877</name>
</gene>
<dbReference type="InterPro" id="IPR002018">
    <property type="entry name" value="CarbesteraseB"/>
</dbReference>
<dbReference type="InterPro" id="IPR019826">
    <property type="entry name" value="Carboxylesterase_B_AS"/>
</dbReference>
<evidence type="ECO:0000259" key="4">
    <source>
        <dbReference type="Pfam" id="PF00135"/>
    </source>
</evidence>
<dbReference type="EC" id="3.1.1.-" evidence="3"/>
<accession>A0AAE0P4I9</accession>
<dbReference type="GO" id="GO:0016787">
    <property type="term" value="F:hydrolase activity"/>
    <property type="evidence" value="ECO:0007669"/>
    <property type="project" value="UniProtKB-KW"/>
</dbReference>
<evidence type="ECO:0000256" key="3">
    <source>
        <dbReference type="RuleBase" id="RU361235"/>
    </source>
</evidence>
<feature type="non-terminal residue" evidence="5">
    <location>
        <position position="1"/>
    </location>
</feature>
<dbReference type="PANTHER" id="PTHR11559">
    <property type="entry name" value="CARBOXYLESTERASE"/>
    <property type="match status" value="1"/>
</dbReference>
<comment type="similarity">
    <text evidence="1 3">Belongs to the type-B carboxylesterase/lipase family.</text>
</comment>
<sequence>MLLQHTHNALWLVLATGSQCTSAQGLPIIDLGISVHQAQLNGGGQFYSFRNIPYAEPPLGKLRFRNPIPLLSINRTINDGSSPRACLQASPGWFQYSIPLVFQKLAERGIFPPPGPPPPGPAGESEDCLVLDVSVPKDVYDARVAGTLLKKIPVVLWIHGGAYVGGSKDINAAGFIASSRRNGAPGIVFVSINYRLGLFGFPPRKPWMLDVASNAGLYDQRLAMEWVRLNIGRFGGDFQDVTVIGESAGAGSIVSHITAFLGIDGTSPFNKAIIQSPAIKPFQDATLQAQLYDQFLAVAGVTSIADARAQSSAELATANAIMVGTAPFASSVFGPNVDGVFTRDHPGKLLAAGQVDKQVKAIVAHNLDEGLLFTDPRITDEAGFKAYLAGLMPSLPAAKINVLASQIYPPDFSGTVLPYTDQIGRTKLAISEGLINCFSFGTNLAYANQSRSYQFSAFPGLHATDVSYTFYNAGDVVDGFGVPLSVPTAQLLQWWLTDFAALGYGAGSTASQIPVYTSLANVANVTEAGQHPTVKDPAANARCRYWLTGLTS</sequence>